<dbReference type="Proteomes" id="UP000032721">
    <property type="component" value="Chromosome"/>
</dbReference>
<evidence type="ECO:0000313" key="3">
    <source>
        <dbReference type="Proteomes" id="UP000032721"/>
    </source>
</evidence>
<dbReference type="Pfam" id="PF12059">
    <property type="entry name" value="DUF3540"/>
    <property type="match status" value="1"/>
</dbReference>
<dbReference type="KEGG" id="xdo:XDD1_1899"/>
<evidence type="ECO:0000313" key="4">
    <source>
        <dbReference type="Proteomes" id="UP000324170"/>
    </source>
</evidence>
<organism evidence="1 3">
    <name type="scientific">Xenorhabdus doucetiae</name>
    <dbReference type="NCBI Taxonomy" id="351671"/>
    <lineage>
        <taxon>Bacteria</taxon>
        <taxon>Pseudomonadati</taxon>
        <taxon>Pseudomonadota</taxon>
        <taxon>Gammaproteobacteria</taxon>
        <taxon>Enterobacterales</taxon>
        <taxon>Morganellaceae</taxon>
        <taxon>Xenorhabdus</taxon>
    </lineage>
</organism>
<dbReference type="EMBL" id="FO704550">
    <property type="protein sequence ID" value="CDG17598.1"/>
    <property type="molecule type" value="Genomic_DNA"/>
</dbReference>
<evidence type="ECO:0000313" key="2">
    <source>
        <dbReference type="EMBL" id="TYP12358.1"/>
    </source>
</evidence>
<reference evidence="1 3" key="1">
    <citation type="submission" date="2013-07" db="EMBL/GenBank/DDBJ databases">
        <authorList>
            <person name="Genoscope - CEA"/>
        </authorList>
    </citation>
    <scope>NUCLEOTIDE SEQUENCE [LARGE SCALE GENOMIC DNA]</scope>
    <source>
        <strain evidence="1">FRM16</strain>
        <strain evidence="3">FRM16 / DSM 17909</strain>
    </source>
</reference>
<dbReference type="HOGENOM" id="CLU_102202_0_0_6"/>
<evidence type="ECO:0000313" key="1">
    <source>
        <dbReference type="EMBL" id="CDG17598.1"/>
    </source>
</evidence>
<name>A0A068QRI5_9GAMM</name>
<reference evidence="2 4" key="2">
    <citation type="submission" date="2019-07" db="EMBL/GenBank/DDBJ databases">
        <title>Genomic Encyclopedia of Type Strains, Phase I: the one thousand microbial genomes (KMG-I) project.</title>
        <authorList>
            <person name="Kyrpides N."/>
        </authorList>
    </citation>
    <scope>NUCLEOTIDE SEQUENCE [LARGE SCALE GENOMIC DNA]</scope>
    <source>
        <strain evidence="2 4">DSM 17909</strain>
    </source>
</reference>
<gene>
    <name evidence="2" type="ORF">LY16_00878</name>
    <name evidence="1" type="ORF">XDD1_1899</name>
</gene>
<accession>A0A068QRI5</accession>
<protein>
    <submittedName>
        <fullName evidence="2">Uncharacterized protein DUF3540</fullName>
    </submittedName>
</protein>
<proteinExistence type="predicted"/>
<dbReference type="EMBL" id="VNHN01000010">
    <property type="protein sequence ID" value="TYP12358.1"/>
    <property type="molecule type" value="Genomic_DNA"/>
</dbReference>
<keyword evidence="4" id="KW-1185">Reference proteome</keyword>
<dbReference type="InterPro" id="IPR021927">
    <property type="entry name" value="DUF3540"/>
</dbReference>
<sequence length="215" mass="23843">MMKSSHALSSSTLATEPLYMEQPYPEQLQQIVGQVVNILHDGSVVVENQNRSWHCQQAASCLLTPEIGDNVLLVQANKQHWILAILERAQQQNPAEIKVPGDLSITAQGNLNLNSNGLNIIADNGNCHINEMQYSGESLSAWVSVTKMIGNQFESVWQTVTQLSHRLFRHTTQTEQVHAGQLDMRAESYARLHAQNTVVSAKAITKIDAEQIHIG</sequence>
<dbReference type="AlphaFoldDB" id="A0A068QRI5"/>
<dbReference type="Proteomes" id="UP000324170">
    <property type="component" value="Unassembled WGS sequence"/>
</dbReference>
<dbReference type="STRING" id="351671.XDD1_1899"/>
<dbReference type="OrthoDB" id="6119047at2"/>